<dbReference type="InterPro" id="IPR050832">
    <property type="entry name" value="Bact_Acetyltransf"/>
</dbReference>
<accession>A0A371XCS3</accession>
<dbReference type="PANTHER" id="PTHR43877:SF2">
    <property type="entry name" value="AMINOALKYLPHOSPHONATE N-ACETYLTRANSFERASE-RELATED"/>
    <property type="match status" value="1"/>
</dbReference>
<evidence type="ECO:0000259" key="3">
    <source>
        <dbReference type="PROSITE" id="PS51186"/>
    </source>
</evidence>
<dbReference type="InterPro" id="IPR000182">
    <property type="entry name" value="GNAT_dom"/>
</dbReference>
<reference evidence="5" key="1">
    <citation type="submission" date="2018-08" db="EMBL/GenBank/DDBJ databases">
        <authorList>
            <person name="Im W.T."/>
        </authorList>
    </citation>
    <scope>NUCLEOTIDE SEQUENCE [LARGE SCALE GENOMIC DNA]</scope>
    <source>
        <strain evidence="5">LA-28</strain>
    </source>
</reference>
<dbReference type="GO" id="GO:0016747">
    <property type="term" value="F:acyltransferase activity, transferring groups other than amino-acyl groups"/>
    <property type="evidence" value="ECO:0007669"/>
    <property type="project" value="InterPro"/>
</dbReference>
<dbReference type="Pfam" id="PF00583">
    <property type="entry name" value="Acetyltransf_1"/>
    <property type="match status" value="1"/>
</dbReference>
<keyword evidence="2" id="KW-0012">Acyltransferase</keyword>
<dbReference type="PIRSF" id="PIRSF028520">
    <property type="entry name" value="UCP028520"/>
    <property type="match status" value="1"/>
</dbReference>
<dbReference type="RefSeq" id="WP_116624603.1">
    <property type="nucleotide sequence ID" value="NZ_QURN01000010.1"/>
</dbReference>
<dbReference type="PANTHER" id="PTHR43877">
    <property type="entry name" value="AMINOALKYLPHOSPHONATE N-ACETYLTRANSFERASE-RELATED-RELATED"/>
    <property type="match status" value="1"/>
</dbReference>
<evidence type="ECO:0000256" key="2">
    <source>
        <dbReference type="ARBA" id="ARBA00023315"/>
    </source>
</evidence>
<keyword evidence="5" id="KW-1185">Reference proteome</keyword>
<dbReference type="Gene3D" id="3.40.630.30">
    <property type="match status" value="1"/>
</dbReference>
<evidence type="ECO:0000313" key="4">
    <source>
        <dbReference type="EMBL" id="RFC67022.1"/>
    </source>
</evidence>
<organism evidence="4 5">
    <name type="scientific">Mesorhizobium denitrificans</name>
    <dbReference type="NCBI Taxonomy" id="2294114"/>
    <lineage>
        <taxon>Bacteria</taxon>
        <taxon>Pseudomonadati</taxon>
        <taxon>Pseudomonadota</taxon>
        <taxon>Alphaproteobacteria</taxon>
        <taxon>Hyphomicrobiales</taxon>
        <taxon>Phyllobacteriaceae</taxon>
        <taxon>Mesorhizobium</taxon>
    </lineage>
</organism>
<name>A0A371XCS3_9HYPH</name>
<keyword evidence="1 4" id="KW-0808">Transferase</keyword>
<gene>
    <name evidence="4" type="ORF">DY251_13950</name>
</gene>
<dbReference type="InterPro" id="IPR016181">
    <property type="entry name" value="Acyl_CoA_acyltransferase"/>
</dbReference>
<dbReference type="SUPFAM" id="SSF55729">
    <property type="entry name" value="Acyl-CoA N-acyltransferases (Nat)"/>
    <property type="match status" value="1"/>
</dbReference>
<comment type="caution">
    <text evidence="4">The sequence shown here is derived from an EMBL/GenBank/DDBJ whole genome shotgun (WGS) entry which is preliminary data.</text>
</comment>
<evidence type="ECO:0000256" key="1">
    <source>
        <dbReference type="ARBA" id="ARBA00022679"/>
    </source>
</evidence>
<dbReference type="AlphaFoldDB" id="A0A371XCS3"/>
<dbReference type="Proteomes" id="UP000262379">
    <property type="component" value="Unassembled WGS sequence"/>
</dbReference>
<sequence>MIAELLPISPDDREKILALNNLFAAELSYLDEARLDHLLAQAFLALKVGDVEALLLTFDQDADYDSPNFLWFKQRYPRFVYVDRVVTDERARGRGHARRLYQHLFEMAHEAGHTVIACEVNSEPPNPASDAFHAALGFRAVGGSAIHGGKKTVRYFVKNIG</sequence>
<proteinExistence type="predicted"/>
<dbReference type="InterPro" id="IPR016890">
    <property type="entry name" value="UCP028520"/>
</dbReference>
<evidence type="ECO:0000313" key="5">
    <source>
        <dbReference type="Proteomes" id="UP000262379"/>
    </source>
</evidence>
<dbReference type="PROSITE" id="PS51186">
    <property type="entry name" value="GNAT"/>
    <property type="match status" value="1"/>
</dbReference>
<dbReference type="EMBL" id="QURN01000010">
    <property type="protein sequence ID" value="RFC67022.1"/>
    <property type="molecule type" value="Genomic_DNA"/>
</dbReference>
<feature type="domain" description="N-acetyltransferase" evidence="3">
    <location>
        <begin position="3"/>
        <end position="161"/>
    </location>
</feature>
<protein>
    <submittedName>
        <fullName evidence="4">GNAT family N-acetyltransferase</fullName>
    </submittedName>
</protein>